<dbReference type="CDD" id="cd03187">
    <property type="entry name" value="GST_C_Phi"/>
    <property type="match status" value="1"/>
</dbReference>
<evidence type="ECO:0000313" key="10">
    <source>
        <dbReference type="EnsemblPlants" id="Bo00689s110.1"/>
    </source>
</evidence>
<evidence type="ECO:0000256" key="1">
    <source>
        <dbReference type="ARBA" id="ARBA00004514"/>
    </source>
</evidence>
<dbReference type="OMA" id="MKNHIVD"/>
<evidence type="ECO:0000256" key="5">
    <source>
        <dbReference type="ARBA" id="ARBA00022575"/>
    </source>
</evidence>
<dbReference type="GO" id="GO:0009407">
    <property type="term" value="P:toxin catabolic process"/>
    <property type="evidence" value="ECO:0007669"/>
    <property type="project" value="UniProtKB-ARBA"/>
</dbReference>
<evidence type="ECO:0000259" key="9">
    <source>
        <dbReference type="PROSITE" id="PS50405"/>
    </source>
</evidence>
<organism evidence="10 11">
    <name type="scientific">Brassica oleracea var. oleracea</name>
    <dbReference type="NCBI Taxonomy" id="109376"/>
    <lineage>
        <taxon>Eukaryota</taxon>
        <taxon>Viridiplantae</taxon>
        <taxon>Streptophyta</taxon>
        <taxon>Embryophyta</taxon>
        <taxon>Tracheophyta</taxon>
        <taxon>Spermatophyta</taxon>
        <taxon>Magnoliopsida</taxon>
        <taxon>eudicotyledons</taxon>
        <taxon>Gunneridae</taxon>
        <taxon>Pentapetalae</taxon>
        <taxon>rosids</taxon>
        <taxon>malvids</taxon>
        <taxon>Brassicales</taxon>
        <taxon>Brassicaceae</taxon>
        <taxon>Brassiceae</taxon>
        <taxon>Brassica</taxon>
    </lineage>
</organism>
<dbReference type="InterPro" id="IPR034347">
    <property type="entry name" value="GST_Phi_C"/>
</dbReference>
<comment type="similarity">
    <text evidence="2">Belongs to the GST superfamily. Phi family.</text>
</comment>
<dbReference type="FunFam" id="1.20.1050.10:FF:000004">
    <property type="entry name" value="Glutathione S-transferase F2"/>
    <property type="match status" value="1"/>
</dbReference>
<dbReference type="GO" id="GO:0006749">
    <property type="term" value="P:glutathione metabolic process"/>
    <property type="evidence" value="ECO:0007669"/>
    <property type="project" value="TreeGrafter"/>
</dbReference>
<evidence type="ECO:0000259" key="8">
    <source>
        <dbReference type="PROSITE" id="PS50404"/>
    </source>
</evidence>
<sequence>MLASIYKWFEVILFYGHQDIQVSVKSVKSAKRSEPVQAKDEGVNSSHWIVTYQISQPFGRVQILEDGDLKLFESKAITRYLAEQYKDGGTDLLSNDPKERAIVWMWMEIDTNQFFFLFASTLIGELNIKPFQGLATDFTLVQKNKEKLSEVLNIYEARLGKSSYLAGESFTLADLRHLPPIRYMLKMEEKGVKDLIYSRPNATAWVEKMKSRSAWLKTVVQGGHIFELMKQCCLPIQFESSYHEVTVVAKTTALVTGNN</sequence>
<evidence type="ECO:0000256" key="7">
    <source>
        <dbReference type="ARBA" id="ARBA00047960"/>
    </source>
</evidence>
<dbReference type="eggNOG" id="KOG0867">
    <property type="taxonomic scope" value="Eukaryota"/>
</dbReference>
<accession>A0A0D2ZQL6</accession>
<dbReference type="GO" id="GO:0005829">
    <property type="term" value="C:cytosol"/>
    <property type="evidence" value="ECO:0007669"/>
    <property type="project" value="UniProtKB-SubCell"/>
</dbReference>
<dbReference type="GO" id="GO:0043295">
    <property type="term" value="F:glutathione binding"/>
    <property type="evidence" value="ECO:0007669"/>
    <property type="project" value="TreeGrafter"/>
</dbReference>
<reference evidence="10" key="1">
    <citation type="journal article" date="2014" name="Genome Biol.">
        <title>Transcriptome and methylome profiling reveals relics of genome dominance in the mesopolyploid Brassica oleracea.</title>
        <authorList>
            <person name="Parkin I.A."/>
            <person name="Koh C."/>
            <person name="Tang H."/>
            <person name="Robinson S.J."/>
            <person name="Kagale S."/>
            <person name="Clarke W.E."/>
            <person name="Town C.D."/>
            <person name="Nixon J."/>
            <person name="Krishnakumar V."/>
            <person name="Bidwell S.L."/>
            <person name="Denoeud F."/>
            <person name="Belcram H."/>
            <person name="Links M.G."/>
            <person name="Just J."/>
            <person name="Clarke C."/>
            <person name="Bender T."/>
            <person name="Huebert T."/>
            <person name="Mason A.S."/>
            <person name="Pires J.C."/>
            <person name="Barker G."/>
            <person name="Moore J."/>
            <person name="Walley P.G."/>
            <person name="Manoli S."/>
            <person name="Batley J."/>
            <person name="Edwards D."/>
            <person name="Nelson M.N."/>
            <person name="Wang X."/>
            <person name="Paterson A.H."/>
            <person name="King G."/>
            <person name="Bancroft I."/>
            <person name="Chalhoub B."/>
            <person name="Sharpe A.G."/>
        </authorList>
    </citation>
    <scope>NUCLEOTIDE SEQUENCE [LARGE SCALE GENOMIC DNA]</scope>
    <source>
        <strain evidence="10">cv. TO1000</strain>
    </source>
</reference>
<dbReference type="InterPro" id="IPR036249">
    <property type="entry name" value="Thioredoxin-like_sf"/>
</dbReference>
<dbReference type="PROSITE" id="PS50405">
    <property type="entry name" value="GST_CTER"/>
    <property type="match status" value="1"/>
</dbReference>
<evidence type="ECO:0000256" key="3">
    <source>
        <dbReference type="ARBA" id="ARBA00012452"/>
    </source>
</evidence>
<dbReference type="PANTHER" id="PTHR43900:SF43">
    <property type="entry name" value="GLUTATHIONE S-TRANSFERASE F14"/>
    <property type="match status" value="1"/>
</dbReference>
<dbReference type="Pfam" id="PF02798">
    <property type="entry name" value="GST_N"/>
    <property type="match status" value="1"/>
</dbReference>
<keyword evidence="4" id="KW-0963">Cytoplasm</keyword>
<comment type="catalytic activity">
    <reaction evidence="7">
        <text>RX + glutathione = an S-substituted glutathione + a halide anion + H(+)</text>
        <dbReference type="Rhea" id="RHEA:16437"/>
        <dbReference type="ChEBI" id="CHEBI:15378"/>
        <dbReference type="ChEBI" id="CHEBI:16042"/>
        <dbReference type="ChEBI" id="CHEBI:17792"/>
        <dbReference type="ChEBI" id="CHEBI:57925"/>
        <dbReference type="ChEBI" id="CHEBI:90779"/>
        <dbReference type="EC" id="2.5.1.18"/>
    </reaction>
</comment>
<dbReference type="Gene3D" id="1.20.1050.10">
    <property type="match status" value="1"/>
</dbReference>
<feature type="domain" description="GST N-terminal" evidence="8">
    <location>
        <begin position="1"/>
        <end position="89"/>
    </location>
</feature>
<dbReference type="SFLD" id="SFLDG00358">
    <property type="entry name" value="Main_(cytGST)"/>
    <property type="match status" value="1"/>
</dbReference>
<proteinExistence type="inferred from homology"/>
<dbReference type="InterPro" id="IPR004046">
    <property type="entry name" value="GST_C"/>
</dbReference>
<comment type="subcellular location">
    <subcellularLocation>
        <location evidence="1">Cytoplasm</location>
        <location evidence="1">Cytosol</location>
    </subcellularLocation>
</comment>
<dbReference type="PANTHER" id="PTHR43900">
    <property type="entry name" value="GLUTATHIONE S-TRANSFERASE RHO"/>
    <property type="match status" value="1"/>
</dbReference>
<dbReference type="SMR" id="A0A0D2ZQL6"/>
<dbReference type="EC" id="2.5.1.18" evidence="3"/>
<keyword evidence="11" id="KW-1185">Reference proteome</keyword>
<dbReference type="SUPFAM" id="SSF47616">
    <property type="entry name" value="GST C-terminal domain-like"/>
    <property type="match status" value="1"/>
</dbReference>
<dbReference type="Gramene" id="Bo00689s110.1">
    <property type="protein sequence ID" value="Bo00689s110.1"/>
    <property type="gene ID" value="Bo00689s110"/>
</dbReference>
<dbReference type="SFLD" id="SFLDS00019">
    <property type="entry name" value="Glutathione_Transferase_(cytos"/>
    <property type="match status" value="1"/>
</dbReference>
<dbReference type="InterPro" id="IPR040079">
    <property type="entry name" value="Glutathione_S-Trfase"/>
</dbReference>
<dbReference type="STRING" id="109376.A0A0D2ZQL6"/>
<feature type="domain" description="GST C-terminal" evidence="9">
    <location>
        <begin position="96"/>
        <end position="236"/>
    </location>
</feature>
<dbReference type="PROSITE" id="PS50404">
    <property type="entry name" value="GST_NTER"/>
    <property type="match status" value="1"/>
</dbReference>
<protein>
    <recommendedName>
        <fullName evidence="3">glutathione transferase</fullName>
        <ecNumber evidence="3">2.5.1.18</ecNumber>
    </recommendedName>
</protein>
<evidence type="ECO:0000256" key="4">
    <source>
        <dbReference type="ARBA" id="ARBA00022490"/>
    </source>
</evidence>
<evidence type="ECO:0000256" key="2">
    <source>
        <dbReference type="ARBA" id="ARBA00010128"/>
    </source>
</evidence>
<reference evidence="10" key="2">
    <citation type="submission" date="2015-06" db="UniProtKB">
        <authorList>
            <consortium name="EnsemblPlants"/>
        </authorList>
    </citation>
    <scope>IDENTIFICATION</scope>
</reference>
<keyword evidence="6" id="KW-0808">Transferase</keyword>
<name>A0A0D2ZQL6_BRAOL</name>
<dbReference type="Gene3D" id="3.40.30.10">
    <property type="entry name" value="Glutaredoxin"/>
    <property type="match status" value="1"/>
</dbReference>
<dbReference type="SUPFAM" id="SSF52833">
    <property type="entry name" value="Thioredoxin-like"/>
    <property type="match status" value="1"/>
</dbReference>
<dbReference type="AlphaFoldDB" id="A0A0D2ZQL6"/>
<dbReference type="EnsemblPlants" id="Bo00689s110.1">
    <property type="protein sequence ID" value="Bo00689s110.1"/>
    <property type="gene ID" value="Bo00689s110"/>
</dbReference>
<dbReference type="Proteomes" id="UP000032141">
    <property type="component" value="Unassembled WGS sequence"/>
</dbReference>
<evidence type="ECO:0000313" key="11">
    <source>
        <dbReference type="Proteomes" id="UP000032141"/>
    </source>
</evidence>
<evidence type="ECO:0000256" key="6">
    <source>
        <dbReference type="ARBA" id="ARBA00022679"/>
    </source>
</evidence>
<dbReference type="HOGENOM" id="CLU_1074973_0_0_1"/>
<dbReference type="InterPro" id="IPR036282">
    <property type="entry name" value="Glutathione-S-Trfase_C_sf"/>
</dbReference>
<keyword evidence="5" id="KW-0216">Detoxification</keyword>
<dbReference type="InterPro" id="IPR010987">
    <property type="entry name" value="Glutathione-S-Trfase_C-like"/>
</dbReference>
<dbReference type="GO" id="GO:0004364">
    <property type="term" value="F:glutathione transferase activity"/>
    <property type="evidence" value="ECO:0007669"/>
    <property type="project" value="UniProtKB-EC"/>
</dbReference>
<dbReference type="Pfam" id="PF00043">
    <property type="entry name" value="GST_C"/>
    <property type="match status" value="1"/>
</dbReference>
<dbReference type="InterPro" id="IPR004045">
    <property type="entry name" value="Glutathione_S-Trfase_N"/>
</dbReference>